<evidence type="ECO:0000313" key="3">
    <source>
        <dbReference type="Proteomes" id="UP000176689"/>
    </source>
</evidence>
<name>A0A1F6ECC8_9BACT</name>
<dbReference type="EMBL" id="MFLP01000006">
    <property type="protein sequence ID" value="OGG71267.1"/>
    <property type="molecule type" value="Genomic_DNA"/>
</dbReference>
<proteinExistence type="predicted"/>
<comment type="caution">
    <text evidence="2">The sequence shown here is derived from an EMBL/GenBank/DDBJ whole genome shotgun (WGS) entry which is preliminary data.</text>
</comment>
<protein>
    <submittedName>
        <fullName evidence="2">Uncharacterized protein</fullName>
    </submittedName>
</protein>
<dbReference type="AlphaFoldDB" id="A0A1F6ECC8"/>
<sequence length="60" mass="7019">MDIDQLIGKFDKLMHEHGRWFMLASVFLVAVFLFLLWVFATRRMPEVGSSEAISVLRHLL</sequence>
<gene>
    <name evidence="2" type="ORF">A3F27_00180</name>
</gene>
<reference evidence="2 3" key="1">
    <citation type="journal article" date="2016" name="Nat. Commun.">
        <title>Thousands of microbial genomes shed light on interconnected biogeochemical processes in an aquifer system.</title>
        <authorList>
            <person name="Anantharaman K."/>
            <person name="Brown C.T."/>
            <person name="Hug L.A."/>
            <person name="Sharon I."/>
            <person name="Castelle C.J."/>
            <person name="Probst A.J."/>
            <person name="Thomas B.C."/>
            <person name="Singh A."/>
            <person name="Wilkins M.J."/>
            <person name="Karaoz U."/>
            <person name="Brodie E.L."/>
            <person name="Williams K.H."/>
            <person name="Hubbard S.S."/>
            <person name="Banfield J.F."/>
        </authorList>
    </citation>
    <scope>NUCLEOTIDE SEQUENCE [LARGE SCALE GENOMIC DNA]</scope>
</reference>
<evidence type="ECO:0000313" key="2">
    <source>
        <dbReference type="EMBL" id="OGG71267.1"/>
    </source>
</evidence>
<dbReference type="Proteomes" id="UP000176689">
    <property type="component" value="Unassembled WGS sequence"/>
</dbReference>
<keyword evidence="1" id="KW-1133">Transmembrane helix</keyword>
<feature type="transmembrane region" description="Helical" evidence="1">
    <location>
        <begin position="20"/>
        <end position="40"/>
    </location>
</feature>
<organism evidence="2 3">
    <name type="scientific">Candidatus Kaiserbacteria bacterium RIFCSPHIGHO2_12_FULL_53_13</name>
    <dbReference type="NCBI Taxonomy" id="1798502"/>
    <lineage>
        <taxon>Bacteria</taxon>
        <taxon>Candidatus Kaiseribacteriota</taxon>
    </lineage>
</organism>
<evidence type="ECO:0000256" key="1">
    <source>
        <dbReference type="SAM" id="Phobius"/>
    </source>
</evidence>
<accession>A0A1F6ECC8</accession>
<keyword evidence="1" id="KW-0472">Membrane</keyword>
<keyword evidence="1" id="KW-0812">Transmembrane</keyword>